<dbReference type="FunFam" id="1.50.10.130:FF:000001">
    <property type="entry name" value="Isoprene synthase, chloroplastic"/>
    <property type="match status" value="1"/>
</dbReference>
<keyword evidence="2" id="KW-0479">Metal-binding</keyword>
<dbReference type="GO" id="GO:0000287">
    <property type="term" value="F:magnesium ion binding"/>
    <property type="evidence" value="ECO:0007669"/>
    <property type="project" value="InterPro"/>
</dbReference>
<dbReference type="GO" id="GO:0016102">
    <property type="term" value="P:diterpenoid biosynthetic process"/>
    <property type="evidence" value="ECO:0007669"/>
    <property type="project" value="InterPro"/>
</dbReference>
<dbReference type="Proteomes" id="UP000504603">
    <property type="component" value="Unplaced"/>
</dbReference>
<proteinExistence type="predicted"/>
<dbReference type="Pfam" id="PF03936">
    <property type="entry name" value="Terpene_synth_C"/>
    <property type="match status" value="1"/>
</dbReference>
<dbReference type="Gene3D" id="1.50.10.130">
    <property type="entry name" value="Terpene synthase, N-terminal domain"/>
    <property type="match status" value="1"/>
</dbReference>
<dbReference type="InterPro" id="IPR044814">
    <property type="entry name" value="Terpene_cyclase_plant_C1"/>
</dbReference>
<dbReference type="SUPFAM" id="SSF48576">
    <property type="entry name" value="Terpenoid synthases"/>
    <property type="match status" value="1"/>
</dbReference>
<evidence type="ECO:0000313" key="8">
    <source>
        <dbReference type="RefSeq" id="XP_022158731.1"/>
    </source>
</evidence>
<keyword evidence="3" id="KW-0460">Magnesium</keyword>
<dbReference type="SUPFAM" id="SSF48239">
    <property type="entry name" value="Terpenoid cyclases/Protein prenyltransferases"/>
    <property type="match status" value="1"/>
</dbReference>
<dbReference type="InterPro" id="IPR034741">
    <property type="entry name" value="Terpene_cyclase-like_1_C"/>
</dbReference>
<gene>
    <name evidence="8" type="primary">LOC111025190</name>
</gene>
<comment type="cofactor">
    <cofactor evidence="1">
        <name>Mg(2+)</name>
        <dbReference type="ChEBI" id="CHEBI:18420"/>
    </cofactor>
</comment>
<dbReference type="Pfam" id="PF01397">
    <property type="entry name" value="Terpene_synth"/>
    <property type="match status" value="1"/>
</dbReference>
<name>A0A6J1E1T9_MOMCH</name>
<dbReference type="PANTHER" id="PTHR31225">
    <property type="entry name" value="OS04G0344100 PROTEIN-RELATED"/>
    <property type="match status" value="1"/>
</dbReference>
<dbReference type="SFLD" id="SFLDS00005">
    <property type="entry name" value="Isoprenoid_Synthase_Type_I"/>
    <property type="match status" value="1"/>
</dbReference>
<dbReference type="CDD" id="cd00684">
    <property type="entry name" value="Terpene_cyclase_plant_C1"/>
    <property type="match status" value="1"/>
</dbReference>
<feature type="domain" description="Terpene synthase N-terminal" evidence="5">
    <location>
        <begin position="62"/>
        <end position="246"/>
    </location>
</feature>
<dbReference type="KEGG" id="mcha:111025190"/>
<evidence type="ECO:0000256" key="1">
    <source>
        <dbReference type="ARBA" id="ARBA00001946"/>
    </source>
</evidence>
<keyword evidence="4" id="KW-0456">Lyase</keyword>
<reference evidence="8" key="1">
    <citation type="submission" date="2025-08" db="UniProtKB">
        <authorList>
            <consortium name="RefSeq"/>
        </authorList>
    </citation>
    <scope>IDENTIFICATION</scope>
    <source>
        <strain evidence="8">OHB3-1</strain>
    </source>
</reference>
<evidence type="ECO:0000259" key="5">
    <source>
        <dbReference type="Pfam" id="PF01397"/>
    </source>
</evidence>
<dbReference type="SFLD" id="SFLDG01019">
    <property type="entry name" value="Terpene_Cyclase_Like_1_C_Termi"/>
    <property type="match status" value="1"/>
</dbReference>
<evidence type="ECO:0000259" key="6">
    <source>
        <dbReference type="Pfam" id="PF03936"/>
    </source>
</evidence>
<evidence type="ECO:0000313" key="7">
    <source>
        <dbReference type="Proteomes" id="UP000504603"/>
    </source>
</evidence>
<dbReference type="PANTHER" id="PTHR31225:SF9">
    <property type="entry name" value="TERPENE SYNTHASE 10"/>
    <property type="match status" value="1"/>
</dbReference>
<dbReference type="GeneID" id="111025190"/>
<dbReference type="InterPro" id="IPR008949">
    <property type="entry name" value="Isoprenoid_synthase_dom_sf"/>
</dbReference>
<dbReference type="InterPro" id="IPR005630">
    <property type="entry name" value="Terpene_synthase_metal-bd"/>
</dbReference>
<organism evidence="7 8">
    <name type="scientific">Momordica charantia</name>
    <name type="common">Bitter gourd</name>
    <name type="synonym">Balsam pear</name>
    <dbReference type="NCBI Taxonomy" id="3673"/>
    <lineage>
        <taxon>Eukaryota</taxon>
        <taxon>Viridiplantae</taxon>
        <taxon>Streptophyta</taxon>
        <taxon>Embryophyta</taxon>
        <taxon>Tracheophyta</taxon>
        <taxon>Spermatophyta</taxon>
        <taxon>Magnoliopsida</taxon>
        <taxon>eudicotyledons</taxon>
        <taxon>Gunneridae</taxon>
        <taxon>Pentapetalae</taxon>
        <taxon>rosids</taxon>
        <taxon>fabids</taxon>
        <taxon>Cucurbitales</taxon>
        <taxon>Cucurbitaceae</taxon>
        <taxon>Momordiceae</taxon>
        <taxon>Momordica</taxon>
    </lineage>
</organism>
<accession>A0A6J1E1T9</accession>
<dbReference type="GO" id="GO:0010333">
    <property type="term" value="F:terpene synthase activity"/>
    <property type="evidence" value="ECO:0007669"/>
    <property type="project" value="InterPro"/>
</dbReference>
<dbReference type="OrthoDB" id="1936865at2759"/>
<keyword evidence="7" id="KW-1185">Reference proteome</keyword>
<dbReference type="InterPro" id="IPR036965">
    <property type="entry name" value="Terpene_synth_N_sf"/>
</dbReference>
<dbReference type="InterPro" id="IPR050148">
    <property type="entry name" value="Terpene_synthase-like"/>
</dbReference>
<dbReference type="AlphaFoldDB" id="A0A6J1E1T9"/>
<protein>
    <submittedName>
        <fullName evidence="8">Terpene synthase 10-like</fullName>
    </submittedName>
</protein>
<dbReference type="FunFam" id="1.10.600.10:FF:000007">
    <property type="entry name" value="Isoprene synthase, chloroplastic"/>
    <property type="match status" value="1"/>
</dbReference>
<evidence type="ECO:0000256" key="4">
    <source>
        <dbReference type="ARBA" id="ARBA00023239"/>
    </source>
</evidence>
<evidence type="ECO:0000256" key="2">
    <source>
        <dbReference type="ARBA" id="ARBA00022723"/>
    </source>
</evidence>
<evidence type="ECO:0000256" key="3">
    <source>
        <dbReference type="ARBA" id="ARBA00022842"/>
    </source>
</evidence>
<dbReference type="InterPro" id="IPR008930">
    <property type="entry name" value="Terpenoid_cyclase/PrenylTrfase"/>
</dbReference>
<feature type="domain" description="Terpene synthase metal-binding" evidence="6">
    <location>
        <begin position="303"/>
        <end position="542"/>
    </location>
</feature>
<dbReference type="InterPro" id="IPR001906">
    <property type="entry name" value="Terpene_synth_N"/>
</dbReference>
<dbReference type="RefSeq" id="XP_022158731.1">
    <property type="nucleotide sequence ID" value="XM_022303039.1"/>
</dbReference>
<dbReference type="Gene3D" id="1.10.600.10">
    <property type="entry name" value="Farnesyl Diphosphate Synthase"/>
    <property type="match status" value="1"/>
</dbReference>
<sequence>MAMGLLHLPLPSPLSSFTTTQPLPSHSNLCILSRMVTRPTTVAKEVYDESIVRRSANYQPPIWKHEFVQSLTSEFMEETCLNRRDILKERVKMMVTEELVGDPLRQLEVVDELQRLGLSYHFEKEINEILEIIMNDRLHGEKNYNMEWKKNNLYATALQFRILRQHGYHVPQEVFNEFKEEMETCSICTVCEERAKGMLSLYEASFLAMEGENYLDEARNFALKYLCNYLKSNSNGIFSIMVRHALELPIHWRMQRLEARWFIDVYERKPDSSLMLLELAKLDFNILQSTHQAELKHVSRWWKSTGLGEKLGFARDRLMPNFLWSVGMSTSELHLGYFRRMTTKIASLITIIDDVYDVYATLDELELFTDAIERWDIAAIHQLPDYMKICFIALHNTINDMAFDALKEQGVNVIQYLRKVWVDLCKTFLIEAKWYYTDCKPTLEEYLENAWISVSGPLLLVHAYVFVTKSITKEDLEGLEDYPDIIRYSSMIFRLSNDLASSSDEAKRGEVAKSLQCYMNDTGASEHEARTHIKGLIIESWKRMNRLHSSNSSSYFSQTFFEIASNLARIAHTVYQHRDGHTVEDHESKDRVLSLFINPI</sequence>